<proteinExistence type="inferred from homology"/>
<dbReference type="PANTHER" id="PTHR11496:SF83">
    <property type="entry name" value="HYDROXYACID-OXOACID TRANSHYDROGENASE, MITOCHONDRIAL"/>
    <property type="match status" value="1"/>
</dbReference>
<dbReference type="InterPro" id="IPR001670">
    <property type="entry name" value="ADH_Fe/GldA"/>
</dbReference>
<feature type="compositionally biased region" description="Polar residues" evidence="7">
    <location>
        <begin position="42"/>
        <end position="57"/>
    </location>
</feature>
<evidence type="ECO:0000313" key="10">
    <source>
        <dbReference type="EMBL" id="NHN56501.1"/>
    </source>
</evidence>
<keyword evidence="11" id="KW-1185">Reference proteome</keyword>
<dbReference type="GO" id="GO:0047988">
    <property type="term" value="F:hydroxyacid-oxoacid transhydrogenase activity"/>
    <property type="evidence" value="ECO:0007669"/>
    <property type="project" value="UniProtKB-EC"/>
</dbReference>
<dbReference type="InterPro" id="IPR018211">
    <property type="entry name" value="ADH_Fe_CS"/>
</dbReference>
<dbReference type="EC" id="1.1.99.24" evidence="3"/>
<keyword evidence="5" id="KW-0560">Oxidoreductase</keyword>
<evidence type="ECO:0000259" key="8">
    <source>
        <dbReference type="Pfam" id="PF00465"/>
    </source>
</evidence>
<comment type="caution">
    <text evidence="10">The sequence shown here is derived from an EMBL/GenBank/DDBJ whole genome shotgun (WGS) entry which is preliminary data.</text>
</comment>
<dbReference type="SUPFAM" id="SSF56796">
    <property type="entry name" value="Dehydroquinate synthase-like"/>
    <property type="match status" value="1"/>
</dbReference>
<reference evidence="10" key="1">
    <citation type="submission" date="2020-03" db="EMBL/GenBank/DDBJ databases">
        <title>Draft sequencing of Calidifontibacter sp. DB0510.</title>
        <authorList>
            <person name="Kim D.-U."/>
        </authorList>
    </citation>
    <scope>NUCLEOTIDE SEQUENCE</scope>
    <source>
        <strain evidence="10">DB0510</strain>
    </source>
</reference>
<feature type="domain" description="Alcohol dehydrogenase iron-type/glycerol dehydrogenase GldA" evidence="8">
    <location>
        <begin position="109"/>
        <end position="281"/>
    </location>
</feature>
<organism evidence="10 11">
    <name type="scientific">Metallococcus carri</name>
    <dbReference type="NCBI Taxonomy" id="1656884"/>
    <lineage>
        <taxon>Bacteria</taxon>
        <taxon>Bacillati</taxon>
        <taxon>Actinomycetota</taxon>
        <taxon>Actinomycetes</taxon>
        <taxon>Micrococcales</taxon>
        <taxon>Dermacoccaceae</taxon>
        <taxon>Metallococcus</taxon>
    </lineage>
</organism>
<dbReference type="CDD" id="cd08190">
    <property type="entry name" value="HOT"/>
    <property type="match status" value="1"/>
</dbReference>
<dbReference type="Proteomes" id="UP000744769">
    <property type="component" value="Unassembled WGS sequence"/>
</dbReference>
<evidence type="ECO:0000259" key="9">
    <source>
        <dbReference type="Pfam" id="PF25137"/>
    </source>
</evidence>
<dbReference type="FunFam" id="3.40.50.1970:FF:000003">
    <property type="entry name" value="Alcohol dehydrogenase, iron-containing"/>
    <property type="match status" value="1"/>
</dbReference>
<evidence type="ECO:0000256" key="4">
    <source>
        <dbReference type="ARBA" id="ARBA00022946"/>
    </source>
</evidence>
<evidence type="ECO:0000256" key="7">
    <source>
        <dbReference type="SAM" id="MobiDB-lite"/>
    </source>
</evidence>
<evidence type="ECO:0000256" key="5">
    <source>
        <dbReference type="ARBA" id="ARBA00023002"/>
    </source>
</evidence>
<dbReference type="InterPro" id="IPR039697">
    <property type="entry name" value="Alcohol_dehydrogenase_Fe"/>
</dbReference>
<protein>
    <recommendedName>
        <fullName evidence="3">hydroxyacid-oxoacid transhydrogenase</fullName>
        <ecNumber evidence="3">1.1.99.24</ecNumber>
    </recommendedName>
</protein>
<evidence type="ECO:0000313" key="11">
    <source>
        <dbReference type="Proteomes" id="UP000744769"/>
    </source>
</evidence>
<evidence type="ECO:0000256" key="6">
    <source>
        <dbReference type="ARBA" id="ARBA00049496"/>
    </source>
</evidence>
<keyword evidence="4" id="KW-0809">Transit peptide</keyword>
<dbReference type="PANTHER" id="PTHR11496">
    <property type="entry name" value="ALCOHOL DEHYDROGENASE"/>
    <property type="match status" value="1"/>
</dbReference>
<feature type="region of interest" description="Disordered" evidence="7">
    <location>
        <begin position="40"/>
        <end position="82"/>
    </location>
</feature>
<dbReference type="InterPro" id="IPR056798">
    <property type="entry name" value="ADH_Fe_C"/>
</dbReference>
<dbReference type="PROSITE" id="PS00913">
    <property type="entry name" value="ADH_IRON_1"/>
    <property type="match status" value="1"/>
</dbReference>
<dbReference type="InterPro" id="IPR042157">
    <property type="entry name" value="HOT"/>
</dbReference>
<evidence type="ECO:0000256" key="1">
    <source>
        <dbReference type="ARBA" id="ARBA00000813"/>
    </source>
</evidence>
<dbReference type="AlphaFoldDB" id="A0A967B827"/>
<accession>A0A967B827</accession>
<comment type="similarity">
    <text evidence="2">Belongs to the iron-containing alcohol dehydrogenase family. Hydroxyacid-oxoacid transhydrogenase subfamily.</text>
</comment>
<dbReference type="Pfam" id="PF00465">
    <property type="entry name" value="Fe-ADH"/>
    <property type="match status" value="1"/>
</dbReference>
<comment type="catalytic activity">
    <reaction evidence="1">
        <text>(S)-3-hydroxybutanoate + 2-oxoglutarate = (R)-2-hydroxyglutarate + acetoacetate</text>
        <dbReference type="Rhea" id="RHEA:23048"/>
        <dbReference type="ChEBI" id="CHEBI:11047"/>
        <dbReference type="ChEBI" id="CHEBI:13705"/>
        <dbReference type="ChEBI" id="CHEBI:15801"/>
        <dbReference type="ChEBI" id="CHEBI:16810"/>
        <dbReference type="EC" id="1.1.99.24"/>
    </reaction>
</comment>
<gene>
    <name evidence="10" type="ORF">G9U51_12000</name>
</gene>
<name>A0A967B827_9MICO</name>
<feature type="compositionally biased region" description="Low complexity" evidence="7">
    <location>
        <begin position="58"/>
        <end position="80"/>
    </location>
</feature>
<dbReference type="Gene3D" id="3.40.50.1970">
    <property type="match status" value="1"/>
</dbReference>
<dbReference type="Pfam" id="PF25137">
    <property type="entry name" value="ADH_Fe_C"/>
    <property type="match status" value="1"/>
</dbReference>
<dbReference type="Gene3D" id="1.20.1090.10">
    <property type="entry name" value="Dehydroquinate synthase-like - alpha domain"/>
    <property type="match status" value="1"/>
</dbReference>
<sequence>MRSARAGTGPTRSWVSLVRNTSSTWAGSCGRGCSPPPVTAYSVPSSTATHSGQGRSSTTTHTTAALARTAESSDTATETTRGPRLWLVDATSLPSPQTPESVFTYGAPQLKFGAGAADEIGYDLSLTGARRALVVTDPGVAAAGVAERVATQMGRFGVEAVVFDRAHVEPTDESLQEAVAFGRERGPWDAFVAVGGGSAIDTAKAVNLLTTNEGELMDYINAPVGGGRAPANPLRPLVAVPTTTGTGSESTTICVLDVLSLKVKTGISHARLRPTMAVVDPLLTVSQPPGVTAASGMDILCHALESYTARPYTSYERKRPEERVPYCGSNPIADMWSEKAMTLLASSFRTAVRDGSDLDARGSMALAATFAGMGFGNAGVHIPHANAYPIAGRVRDFRPADYPQDEPMIPHGMSVSLTAPEAFRFTFAASPERHLRAADLLAGQRDYREVAAEERLPAVLIDLMRDIGIPNGLAAVGYTEADADDLVDGTMKQQRLLATAPRPVTEEDIAGIFRRSMTLW</sequence>
<evidence type="ECO:0000256" key="3">
    <source>
        <dbReference type="ARBA" id="ARBA00013182"/>
    </source>
</evidence>
<dbReference type="GO" id="GO:0046872">
    <property type="term" value="F:metal ion binding"/>
    <property type="evidence" value="ECO:0007669"/>
    <property type="project" value="InterPro"/>
</dbReference>
<dbReference type="EMBL" id="JAAOIV010000008">
    <property type="protein sequence ID" value="NHN56501.1"/>
    <property type="molecule type" value="Genomic_DNA"/>
</dbReference>
<evidence type="ECO:0000256" key="2">
    <source>
        <dbReference type="ARBA" id="ARBA00010005"/>
    </source>
</evidence>
<dbReference type="GO" id="GO:0004022">
    <property type="term" value="F:alcohol dehydrogenase (NAD+) activity"/>
    <property type="evidence" value="ECO:0007669"/>
    <property type="project" value="InterPro"/>
</dbReference>
<comment type="catalytic activity">
    <reaction evidence="6">
        <text>4-hydroxybutanoate + 2-oxoglutarate = (R)-2-hydroxyglutarate + succinate semialdehyde</text>
        <dbReference type="Rhea" id="RHEA:24734"/>
        <dbReference type="ChEBI" id="CHEBI:15801"/>
        <dbReference type="ChEBI" id="CHEBI:16724"/>
        <dbReference type="ChEBI" id="CHEBI:16810"/>
        <dbReference type="ChEBI" id="CHEBI:57706"/>
        <dbReference type="EC" id="1.1.99.24"/>
    </reaction>
</comment>
<feature type="domain" description="Fe-containing alcohol dehydrogenase-like C-terminal" evidence="9">
    <location>
        <begin position="328"/>
        <end position="517"/>
    </location>
</feature>